<dbReference type="Proteomes" id="UP000024837">
    <property type="component" value="Unassembled WGS sequence"/>
</dbReference>
<protein>
    <submittedName>
        <fullName evidence="2">Uncharacterized protein</fullName>
    </submittedName>
</protein>
<gene>
    <name evidence="2" type="ORF">DRE_00310</name>
</gene>
<feature type="region of interest" description="Disordered" evidence="1">
    <location>
        <begin position="305"/>
        <end position="380"/>
    </location>
</feature>
<feature type="compositionally biased region" description="Low complexity" evidence="1">
    <location>
        <begin position="80"/>
        <end position="93"/>
    </location>
</feature>
<feature type="region of interest" description="Disordered" evidence="1">
    <location>
        <begin position="1"/>
        <end position="259"/>
    </location>
</feature>
<feature type="compositionally biased region" description="Low complexity" evidence="1">
    <location>
        <begin position="495"/>
        <end position="510"/>
    </location>
</feature>
<feature type="compositionally biased region" description="Low complexity" evidence="1">
    <location>
        <begin position="129"/>
        <end position="151"/>
    </location>
</feature>
<feature type="region of interest" description="Disordered" evidence="1">
    <location>
        <begin position="392"/>
        <end position="526"/>
    </location>
</feature>
<accession>W7I4F3</accession>
<feature type="compositionally biased region" description="Polar residues" evidence="1">
    <location>
        <begin position="314"/>
        <end position="324"/>
    </location>
</feature>
<reference evidence="2 3" key="1">
    <citation type="submission" date="2013-05" db="EMBL/GenBank/DDBJ databases">
        <title>Drechslerella stenobrocha genome reveals carnivorous origination and mechanical trapping mechanism of predatory fungi.</title>
        <authorList>
            <person name="Liu X."/>
            <person name="Zhang W."/>
            <person name="Liu K."/>
        </authorList>
    </citation>
    <scope>NUCLEOTIDE SEQUENCE [LARGE SCALE GENOMIC DNA]</scope>
    <source>
        <strain evidence="2 3">248</strain>
    </source>
</reference>
<feature type="compositionally biased region" description="Low complexity" evidence="1">
    <location>
        <begin position="433"/>
        <end position="458"/>
    </location>
</feature>
<dbReference type="HOGENOM" id="CLU_008092_0_0_1"/>
<feature type="compositionally biased region" description="Low complexity" evidence="1">
    <location>
        <begin position="175"/>
        <end position="259"/>
    </location>
</feature>
<feature type="compositionally biased region" description="Polar residues" evidence="1">
    <location>
        <begin position="114"/>
        <end position="128"/>
    </location>
</feature>
<feature type="compositionally biased region" description="Polar residues" evidence="1">
    <location>
        <begin position="165"/>
        <end position="174"/>
    </location>
</feature>
<evidence type="ECO:0000256" key="1">
    <source>
        <dbReference type="SAM" id="MobiDB-lite"/>
    </source>
</evidence>
<dbReference type="EMBL" id="KI966410">
    <property type="protein sequence ID" value="EWC47342.1"/>
    <property type="molecule type" value="Genomic_DNA"/>
</dbReference>
<sequence>MPRENHIDRAAVQFGSMGLNGDLDDSEEVDQQPEKPETVAQPQQSPIGQPKTSLPIQLSTAAANIASIGPPHAPPRSCAPQHIQQQPQQSTQPLGGSLPRQSGFGGEQGKFDSYGQQPHTSGQQNTLGQSPYGGYQGQTQQQAQPANADPYGNYYGSGDPARNSAFGTFYNTPYQQGQSQQQVQQQQQADQAATQPRSSSALGSGVAASLETAQAGTGSATAAQQQGQQSRFGSTFQGAEGTQPGQGNAQQAPQHPSQYPMHPSYYPYYNYMSQMYNHYTYPKGFYGATPQGYMSPGGYEHSSSPAAYGGFAGPTSQGRDSSLNEYGRTGSSQSHLQQQQQQQQQQQSQQSQQSQQQQQSQHSNLGYGSGGMPDYMSPRQQSQLGGFAQQQLGLVGGGGQQGGHSEEALKPYSEAKASTGPSGNPAGAPGRPPSTGLSGQGGQSQLPQNQSQAQQQTPMGGAAGGYPHHLQGQSQQHNPLMGGGALGNQGSHHNSGYGMYGSFGSYPGYGNQAGNRQQGGWNYGGH</sequence>
<feature type="compositionally biased region" description="Acidic residues" evidence="1">
    <location>
        <begin position="22"/>
        <end position="31"/>
    </location>
</feature>
<dbReference type="AlphaFoldDB" id="W7I4F3"/>
<name>W7I4F3_9PEZI</name>
<evidence type="ECO:0000313" key="2">
    <source>
        <dbReference type="EMBL" id="EWC47342.1"/>
    </source>
</evidence>
<feature type="compositionally biased region" description="Polar residues" evidence="1">
    <location>
        <begin position="40"/>
        <end position="62"/>
    </location>
</feature>
<evidence type="ECO:0000313" key="3">
    <source>
        <dbReference type="Proteomes" id="UP000024837"/>
    </source>
</evidence>
<feature type="compositionally biased region" description="Low complexity" evidence="1">
    <location>
        <begin position="331"/>
        <end position="363"/>
    </location>
</feature>
<keyword evidence="3" id="KW-1185">Reference proteome</keyword>
<dbReference type="OrthoDB" id="5396806at2759"/>
<proteinExistence type="predicted"/>
<organism evidence="2 3">
    <name type="scientific">Drechslerella stenobrocha 248</name>
    <dbReference type="NCBI Taxonomy" id="1043628"/>
    <lineage>
        <taxon>Eukaryota</taxon>
        <taxon>Fungi</taxon>
        <taxon>Dikarya</taxon>
        <taxon>Ascomycota</taxon>
        <taxon>Pezizomycotina</taxon>
        <taxon>Orbiliomycetes</taxon>
        <taxon>Orbiliales</taxon>
        <taxon>Orbiliaceae</taxon>
        <taxon>Drechslerella</taxon>
    </lineage>
</organism>